<evidence type="ECO:0000259" key="2">
    <source>
        <dbReference type="Pfam" id="PF01370"/>
    </source>
</evidence>
<dbReference type="Pfam" id="PF01370">
    <property type="entry name" value="Epimerase"/>
    <property type="match status" value="1"/>
</dbReference>
<evidence type="ECO:0000313" key="5">
    <source>
        <dbReference type="Proteomes" id="UP000539075"/>
    </source>
</evidence>
<evidence type="ECO:0008006" key="6">
    <source>
        <dbReference type="Google" id="ProtNLM"/>
    </source>
</evidence>
<organism evidence="4 5">
    <name type="scientific">Desulfovibrio intestinalis</name>
    <dbReference type="NCBI Taxonomy" id="58621"/>
    <lineage>
        <taxon>Bacteria</taxon>
        <taxon>Pseudomonadati</taxon>
        <taxon>Thermodesulfobacteriota</taxon>
        <taxon>Desulfovibrionia</taxon>
        <taxon>Desulfovibrionales</taxon>
        <taxon>Desulfovibrionaceae</taxon>
        <taxon>Desulfovibrio</taxon>
    </lineage>
</organism>
<evidence type="ECO:0000259" key="3">
    <source>
        <dbReference type="Pfam" id="PF08338"/>
    </source>
</evidence>
<comment type="similarity">
    <text evidence="1">Belongs to the NAD(P)-dependent epimerase/dehydratase family. SDR39U1 subfamily.</text>
</comment>
<feature type="domain" description="DUF1731" evidence="3">
    <location>
        <begin position="266"/>
        <end position="312"/>
    </location>
</feature>
<dbReference type="EMBL" id="JACHGO010000004">
    <property type="protein sequence ID" value="MBB5143623.1"/>
    <property type="molecule type" value="Genomic_DNA"/>
</dbReference>
<dbReference type="Gene3D" id="3.40.50.720">
    <property type="entry name" value="NAD(P)-binding Rossmann-like Domain"/>
    <property type="match status" value="1"/>
</dbReference>
<dbReference type="Proteomes" id="UP000539075">
    <property type="component" value="Unassembled WGS sequence"/>
</dbReference>
<dbReference type="NCBIfam" id="TIGR01777">
    <property type="entry name" value="yfcH"/>
    <property type="match status" value="1"/>
</dbReference>
<gene>
    <name evidence="4" type="ORF">HNQ38_001720</name>
</gene>
<reference evidence="4 5" key="1">
    <citation type="submission" date="2020-08" db="EMBL/GenBank/DDBJ databases">
        <title>Genomic Encyclopedia of Type Strains, Phase IV (KMG-IV): sequencing the most valuable type-strain genomes for metagenomic binning, comparative biology and taxonomic classification.</title>
        <authorList>
            <person name="Goeker M."/>
        </authorList>
    </citation>
    <scope>NUCLEOTIDE SEQUENCE [LARGE SCALE GENOMIC DNA]</scope>
    <source>
        <strain evidence="4 5">DSM 11275</strain>
    </source>
</reference>
<evidence type="ECO:0000256" key="1">
    <source>
        <dbReference type="ARBA" id="ARBA00009353"/>
    </source>
</evidence>
<accession>A0A7W8C2F2</accession>
<sequence length="318" mass="34228">MHILILGSTGFIGSQITSHLLQQGHIIRAAARSSASRPARPGLSYAPWDGKTASGLLPLLEGIDAVVNLQGENIGAGRWTEARKQAIVQSRLNAGHALTSALHARRDAGLTLPHTVLQASACGYYGLWQDASTAPECDENSARGQGFLAETCVVWEESTNSVETLGIRRCILRFSPVIGQKTSGAAGGFLERMLPPFRYFLGGPVGSGRQPMSWVHMTDVIHAAQFLLERQDLRGIFNISAPAQVDMRQFASALGKACSRPSWLPVPGFILRLALGQMAEELVLNGQKSVPSRLAESGYAFRCPNLEQALTDTLTTRA</sequence>
<dbReference type="InterPro" id="IPR001509">
    <property type="entry name" value="Epimerase_deHydtase"/>
</dbReference>
<dbReference type="InterPro" id="IPR013549">
    <property type="entry name" value="DUF1731"/>
</dbReference>
<evidence type="ECO:0000313" key="4">
    <source>
        <dbReference type="EMBL" id="MBB5143623.1"/>
    </source>
</evidence>
<proteinExistence type="inferred from homology"/>
<comment type="caution">
    <text evidence="4">The sequence shown here is derived from an EMBL/GenBank/DDBJ whole genome shotgun (WGS) entry which is preliminary data.</text>
</comment>
<protein>
    <recommendedName>
        <fullName evidence="6">TIGR01777 family protein</fullName>
    </recommendedName>
</protein>
<dbReference type="RefSeq" id="WP_183719278.1">
    <property type="nucleotide sequence ID" value="NZ_JACHGO010000004.1"/>
</dbReference>
<keyword evidence="5" id="KW-1185">Reference proteome</keyword>
<feature type="domain" description="NAD-dependent epimerase/dehydratase" evidence="2">
    <location>
        <begin position="3"/>
        <end position="239"/>
    </location>
</feature>
<dbReference type="Pfam" id="PF08338">
    <property type="entry name" value="DUF1731"/>
    <property type="match status" value="1"/>
</dbReference>
<name>A0A7W8C2F2_9BACT</name>
<dbReference type="PANTHER" id="PTHR11092:SF0">
    <property type="entry name" value="EPIMERASE FAMILY PROTEIN SDR39U1"/>
    <property type="match status" value="1"/>
</dbReference>
<dbReference type="AlphaFoldDB" id="A0A7W8C2F2"/>
<dbReference type="PANTHER" id="PTHR11092">
    <property type="entry name" value="SUGAR NUCLEOTIDE EPIMERASE RELATED"/>
    <property type="match status" value="1"/>
</dbReference>
<dbReference type="InterPro" id="IPR010099">
    <property type="entry name" value="SDR39U1"/>
</dbReference>
<dbReference type="SUPFAM" id="SSF51735">
    <property type="entry name" value="NAD(P)-binding Rossmann-fold domains"/>
    <property type="match status" value="1"/>
</dbReference>
<dbReference type="InterPro" id="IPR036291">
    <property type="entry name" value="NAD(P)-bd_dom_sf"/>
</dbReference>